<dbReference type="Proteomes" id="UP000218767">
    <property type="component" value="Unassembled WGS sequence"/>
</dbReference>
<evidence type="ECO:0008006" key="4">
    <source>
        <dbReference type="Google" id="ProtNLM"/>
    </source>
</evidence>
<protein>
    <recommendedName>
        <fullName evidence="4">Tat pathway signal protein</fullName>
    </recommendedName>
</protein>
<dbReference type="EMBL" id="NVUL01000096">
    <property type="protein sequence ID" value="PCI74717.1"/>
    <property type="molecule type" value="Genomic_DNA"/>
</dbReference>
<dbReference type="Pfam" id="PF07394">
    <property type="entry name" value="DUF1501"/>
    <property type="match status" value="1"/>
</dbReference>
<evidence type="ECO:0000313" key="3">
    <source>
        <dbReference type="Proteomes" id="UP000218767"/>
    </source>
</evidence>
<comment type="caution">
    <text evidence="2">The sequence shown here is derived from an EMBL/GenBank/DDBJ whole genome shotgun (WGS) entry which is preliminary data.</text>
</comment>
<dbReference type="InterPro" id="IPR010869">
    <property type="entry name" value="DUF1501"/>
</dbReference>
<feature type="signal peptide" evidence="1">
    <location>
        <begin position="1"/>
        <end position="28"/>
    </location>
</feature>
<reference evidence="3" key="1">
    <citation type="submission" date="2017-08" db="EMBL/GenBank/DDBJ databases">
        <title>A dynamic microbial community with high functional redundancy inhabits the cold, oxic subseafloor aquifer.</title>
        <authorList>
            <person name="Tully B.J."/>
            <person name="Wheat C.G."/>
            <person name="Glazer B.T."/>
            <person name="Huber J.A."/>
        </authorList>
    </citation>
    <scope>NUCLEOTIDE SEQUENCE [LARGE SCALE GENOMIC DNA]</scope>
</reference>
<accession>A0A2A4WY22</accession>
<proteinExistence type="predicted"/>
<organism evidence="2 3">
    <name type="scientific">SAR86 cluster bacterium</name>
    <dbReference type="NCBI Taxonomy" id="2030880"/>
    <lineage>
        <taxon>Bacteria</taxon>
        <taxon>Pseudomonadati</taxon>
        <taxon>Pseudomonadota</taxon>
        <taxon>Gammaproteobacteria</taxon>
        <taxon>SAR86 cluster</taxon>
    </lineage>
</organism>
<feature type="chain" id="PRO_5012743239" description="Tat pathway signal protein" evidence="1">
    <location>
        <begin position="29"/>
        <end position="425"/>
    </location>
</feature>
<gene>
    <name evidence="2" type="ORF">COB20_14745</name>
</gene>
<name>A0A2A4WY22_9GAMM</name>
<keyword evidence="1" id="KW-0732">Signal</keyword>
<evidence type="ECO:0000256" key="1">
    <source>
        <dbReference type="SAM" id="SignalP"/>
    </source>
</evidence>
<sequence length="425" mass="46059">MNRREFTKFLGMAGLSATASLPLGIAQAAEPYSGPFYINLAAIGGWDVTSFCDPKSNIAGERTINNWADSASIEQIGNIAYAPVANNKAFFERFYQDMMVINGIDTQTNSHDDGRRHTWSGRLGFGYPSFGAIASNAIGPELPLSLVHAAGYNETAGIARFSRLQDPDVIRNLVNDSVVQDGDTSYGLFEDNELDLIAQYQNSRLARLQSSNQLLPRQIDGMNSLQLANATRGDLKLFADLLPSSFEGGRTNQAAQLALIAYQSGLCVSCQLGLSGFDTHQDHDVDHFNFMQELTDLVTYIFDTAEEGGFADKIVITLGSDFGRKPYYNAGGGKDHWPIGSAMFIQQGAAWGNRVVGATDELHNALNINPSTLQVDSSSAGVGLEPKHLQQAIRELAGVDQSAAALQFPLDAEDVDFFNPSKQTL</sequence>
<dbReference type="AlphaFoldDB" id="A0A2A4WY22"/>
<evidence type="ECO:0000313" key="2">
    <source>
        <dbReference type="EMBL" id="PCI74717.1"/>
    </source>
</evidence>